<keyword evidence="5" id="KW-1185">Reference proteome</keyword>
<dbReference type="OrthoDB" id="6430772at2"/>
<dbReference type="InterPro" id="IPR036271">
    <property type="entry name" value="Tet_transcr_reg_TetR-rel_C_sf"/>
</dbReference>
<keyword evidence="1 2" id="KW-0238">DNA-binding</keyword>
<feature type="domain" description="HTH tetR-type" evidence="3">
    <location>
        <begin position="6"/>
        <end position="66"/>
    </location>
</feature>
<evidence type="ECO:0000313" key="5">
    <source>
        <dbReference type="Proteomes" id="UP000186917"/>
    </source>
</evidence>
<dbReference type="AlphaFoldDB" id="A0A173M9C2"/>
<name>A0A173M9C2_9BACT</name>
<proteinExistence type="predicted"/>
<evidence type="ECO:0000256" key="1">
    <source>
        <dbReference type="ARBA" id="ARBA00023125"/>
    </source>
</evidence>
<dbReference type="InterPro" id="IPR009057">
    <property type="entry name" value="Homeodomain-like_sf"/>
</dbReference>
<dbReference type="SUPFAM" id="SSF48498">
    <property type="entry name" value="Tetracyclin repressor-like, C-terminal domain"/>
    <property type="match status" value="1"/>
</dbReference>
<protein>
    <submittedName>
        <fullName evidence="4">Transcriptional regulator, TetR family</fullName>
    </submittedName>
</protein>
<dbReference type="PANTHER" id="PTHR43479">
    <property type="entry name" value="ACREF/ENVCD OPERON REPRESSOR-RELATED"/>
    <property type="match status" value="1"/>
</dbReference>
<gene>
    <name evidence="4" type="ORF">SAMN05421788_104145</name>
</gene>
<dbReference type="Pfam" id="PF00440">
    <property type="entry name" value="TetR_N"/>
    <property type="match status" value="1"/>
</dbReference>
<feature type="DNA-binding region" description="H-T-H motif" evidence="2">
    <location>
        <begin position="29"/>
        <end position="48"/>
    </location>
</feature>
<evidence type="ECO:0000256" key="2">
    <source>
        <dbReference type="PROSITE-ProRule" id="PRU00335"/>
    </source>
</evidence>
<sequence>MRPRNTDKQELVQQKAIEMLVTDGFEGFSVNKLAKACEISVATLYIYYKDKDDLVIKIATEEAKKMGDAMLRDFSPDLSLEDGLRIQWRNRYEWLLEQPHTYRMFEQLRNSTYQERIVGSLTTPFKESMSSFLKNAIDRGELPKMPLEVFWSVAYAPLYNLVRFHHDGKSMGNKPFKVNSKMIWQTFDLVMKALKP</sequence>
<dbReference type="EMBL" id="FTOR01000004">
    <property type="protein sequence ID" value="SIT15267.1"/>
    <property type="molecule type" value="Genomic_DNA"/>
</dbReference>
<dbReference type="InterPro" id="IPR001647">
    <property type="entry name" value="HTH_TetR"/>
</dbReference>
<dbReference type="Proteomes" id="UP000186917">
    <property type="component" value="Unassembled WGS sequence"/>
</dbReference>
<accession>A0A173M9C2</accession>
<organism evidence="4 5">
    <name type="scientific">Filimonas lacunae</name>
    <dbReference type="NCBI Taxonomy" id="477680"/>
    <lineage>
        <taxon>Bacteria</taxon>
        <taxon>Pseudomonadati</taxon>
        <taxon>Bacteroidota</taxon>
        <taxon>Chitinophagia</taxon>
        <taxon>Chitinophagales</taxon>
        <taxon>Chitinophagaceae</taxon>
        <taxon>Filimonas</taxon>
    </lineage>
</organism>
<evidence type="ECO:0000259" key="3">
    <source>
        <dbReference type="PROSITE" id="PS50977"/>
    </source>
</evidence>
<dbReference type="PANTHER" id="PTHR43479:SF7">
    <property type="entry name" value="TETR-FAMILY TRANSCRIPTIONAL REGULATOR"/>
    <property type="match status" value="1"/>
</dbReference>
<reference evidence="5" key="1">
    <citation type="submission" date="2017-01" db="EMBL/GenBank/DDBJ databases">
        <authorList>
            <person name="Varghese N."/>
            <person name="Submissions S."/>
        </authorList>
    </citation>
    <scope>NUCLEOTIDE SEQUENCE [LARGE SCALE GENOMIC DNA]</scope>
    <source>
        <strain evidence="5">DSM 21054</strain>
    </source>
</reference>
<dbReference type="PROSITE" id="PS50977">
    <property type="entry name" value="HTH_TETR_2"/>
    <property type="match status" value="1"/>
</dbReference>
<dbReference type="RefSeq" id="WP_076379497.1">
    <property type="nucleotide sequence ID" value="NZ_AP017422.1"/>
</dbReference>
<dbReference type="InterPro" id="IPR050624">
    <property type="entry name" value="HTH-type_Tx_Regulator"/>
</dbReference>
<dbReference type="STRING" id="477680.SAMN05421788_104145"/>
<dbReference type="Gene3D" id="1.10.357.10">
    <property type="entry name" value="Tetracycline Repressor, domain 2"/>
    <property type="match status" value="1"/>
</dbReference>
<dbReference type="GO" id="GO:0003677">
    <property type="term" value="F:DNA binding"/>
    <property type="evidence" value="ECO:0007669"/>
    <property type="project" value="UniProtKB-UniRule"/>
</dbReference>
<dbReference type="SUPFAM" id="SSF46689">
    <property type="entry name" value="Homeodomain-like"/>
    <property type="match status" value="1"/>
</dbReference>
<evidence type="ECO:0000313" key="4">
    <source>
        <dbReference type="EMBL" id="SIT15267.1"/>
    </source>
</evidence>
<dbReference type="KEGG" id="fln:FLA_0098"/>